<dbReference type="AlphaFoldDB" id="A0A165JF75"/>
<dbReference type="InterPro" id="IPR041539">
    <property type="entry name" value="CxC5"/>
</dbReference>
<dbReference type="OrthoDB" id="2501483at2759"/>
<reference evidence="3 4" key="1">
    <citation type="journal article" date="2016" name="Mol. Biol. Evol.">
        <title>Comparative Genomics of Early-Diverging Mushroom-Forming Fungi Provides Insights into the Origins of Lignocellulose Decay Capabilities.</title>
        <authorList>
            <person name="Nagy L.G."/>
            <person name="Riley R."/>
            <person name="Tritt A."/>
            <person name="Adam C."/>
            <person name="Daum C."/>
            <person name="Floudas D."/>
            <person name="Sun H."/>
            <person name="Yadav J.S."/>
            <person name="Pangilinan J."/>
            <person name="Larsson K.H."/>
            <person name="Matsuura K."/>
            <person name="Barry K."/>
            <person name="Labutti K."/>
            <person name="Kuo R."/>
            <person name="Ohm R.A."/>
            <person name="Bhattacharya S.S."/>
            <person name="Shirouzu T."/>
            <person name="Yoshinaga Y."/>
            <person name="Martin F.M."/>
            <person name="Grigoriev I.V."/>
            <person name="Hibbett D.S."/>
        </authorList>
    </citation>
    <scope>NUCLEOTIDE SEQUENCE [LARGE SCALE GENOMIC DNA]</scope>
    <source>
        <strain evidence="3 4">HHB12733</strain>
    </source>
</reference>
<evidence type="ECO:0000313" key="3">
    <source>
        <dbReference type="EMBL" id="KZT61764.1"/>
    </source>
</evidence>
<dbReference type="PANTHER" id="PTHR34305:SF1">
    <property type="entry name" value="SWIM-TYPE DOMAIN-CONTAINING PROTEIN"/>
    <property type="match status" value="1"/>
</dbReference>
<gene>
    <name evidence="3" type="ORF">CALCODRAFT_427135</name>
</gene>
<protein>
    <recommendedName>
        <fullName evidence="5">CxC5 like cysteine cluster associated with KDZ domain-containing protein</fullName>
    </recommendedName>
</protein>
<evidence type="ECO:0000313" key="4">
    <source>
        <dbReference type="Proteomes" id="UP000076842"/>
    </source>
</evidence>
<evidence type="ECO:0008006" key="5">
    <source>
        <dbReference type="Google" id="ProtNLM"/>
    </source>
</evidence>
<dbReference type="PANTHER" id="PTHR34305">
    <property type="entry name" value="EXPRESSED PROTEIN"/>
    <property type="match status" value="1"/>
</dbReference>
<keyword evidence="4" id="KW-1185">Reference proteome</keyword>
<feature type="domain" description="CxC5 like cysteine cluster associated with KDZ" evidence="1">
    <location>
        <begin position="119"/>
        <end position="221"/>
    </location>
</feature>
<sequence length="615" mass="70000">MQLSELATQLTLLQEDLAGVSVAQLLSFLGLARRLQPRIAWQEDRSLSTVAVAPSTLPHTVVAFMSEAMGLQDTQIMALWGLLRHILWDPARDLTGVTQPLIEDFTPFQTYAHLTELGHQQAALYDPQRYTGAFYTLNNGAFPISTTSLKCRSCNTRYYINYARQQGADKRFYRLYYPGMPTILQSEKHLFFEDKLCQVFRSYTVLAHASATATAQFYHDTLANNRAPNSGSYPIPRLRSEYISDLFDLYSLLLHHSEQKSQLVLPDSAESQSERLTAAMLLRNHFMAANGQEQWAHSCQGCRKFFNKDGEQYMLSCAVTDGVAIGRPCCAVHNCTTPLSTNRARYCLPHSRMETICAVEGCNLAVEPGRKTCTSPEHRRLEDNYYAAGQSALILRDRLDRAKSYSREGDTPDLSLPIGTRRPRKTDTDIKAKFGRRSTHNEQLVVRPCGIIIARGTFYGAESLSSVAEFLCGVFPTQKSMPDVLFYDNNCRLHQYLAGRGPLQEHFSKTALVVDVFHFKNHHSTKDIYCTTHCNPMAFPELYDSKANQWTFNSSACEQANAWLNNFHGIVREMLPVRYEFFLDEVIKARNRFLVEELRRNKEDPYIIDRQLLLQ</sequence>
<feature type="domain" description="CxC6 like cysteine cluster associated with KDZ" evidence="2">
    <location>
        <begin position="319"/>
        <end position="383"/>
    </location>
</feature>
<dbReference type="Pfam" id="PF18718">
    <property type="entry name" value="CxC5"/>
    <property type="match status" value="1"/>
</dbReference>
<dbReference type="InterPro" id="IPR040898">
    <property type="entry name" value="CxC6"/>
</dbReference>
<dbReference type="InParanoid" id="A0A165JF75"/>
<dbReference type="Pfam" id="PF18721">
    <property type="entry name" value="CxC6"/>
    <property type="match status" value="1"/>
</dbReference>
<proteinExistence type="predicted"/>
<dbReference type="EMBL" id="KV423920">
    <property type="protein sequence ID" value="KZT61764.1"/>
    <property type="molecule type" value="Genomic_DNA"/>
</dbReference>
<evidence type="ECO:0000259" key="2">
    <source>
        <dbReference type="Pfam" id="PF18721"/>
    </source>
</evidence>
<name>A0A165JF75_9BASI</name>
<dbReference type="Proteomes" id="UP000076842">
    <property type="component" value="Unassembled WGS sequence"/>
</dbReference>
<evidence type="ECO:0000259" key="1">
    <source>
        <dbReference type="Pfam" id="PF18718"/>
    </source>
</evidence>
<accession>A0A165JF75</accession>
<dbReference type="STRING" id="1353952.A0A165JF75"/>
<organism evidence="3 4">
    <name type="scientific">Calocera cornea HHB12733</name>
    <dbReference type="NCBI Taxonomy" id="1353952"/>
    <lineage>
        <taxon>Eukaryota</taxon>
        <taxon>Fungi</taxon>
        <taxon>Dikarya</taxon>
        <taxon>Basidiomycota</taxon>
        <taxon>Agaricomycotina</taxon>
        <taxon>Dacrymycetes</taxon>
        <taxon>Dacrymycetales</taxon>
        <taxon>Dacrymycetaceae</taxon>
        <taxon>Calocera</taxon>
    </lineage>
</organism>